<keyword evidence="4 11" id="KW-0436">Ligase</keyword>
<comment type="function">
    <text evidence="8 11">Allows the formation of correctly charged Asn-tRNA(Asn) or Gln-tRNA(Gln) through the transamidation of misacylated Asp-tRNA(Asn) or Glu-tRNA(Gln) in organisms which lack either or both of asparaginyl-tRNA or glutaminyl-tRNA synthetases. The reaction takes place in the presence of glutamine and ATP through an activated phospho-Asp-tRNA(Asn) or phospho-Glu-tRNA(Gln).</text>
</comment>
<dbReference type="InterPro" id="IPR004413">
    <property type="entry name" value="GatB"/>
</dbReference>
<dbReference type="EMBL" id="DTPI01000008">
    <property type="protein sequence ID" value="HGE65785.1"/>
    <property type="molecule type" value="Genomic_DNA"/>
</dbReference>
<dbReference type="GO" id="GO:0050567">
    <property type="term" value="F:glutaminyl-tRNA synthase (glutamine-hydrolyzing) activity"/>
    <property type="evidence" value="ECO:0007669"/>
    <property type="project" value="UniProtKB-UniRule"/>
</dbReference>
<dbReference type="InterPro" id="IPR042114">
    <property type="entry name" value="GatB_C_1"/>
</dbReference>
<dbReference type="InterPro" id="IPR018027">
    <property type="entry name" value="Asn/Gln_amidotransferase"/>
</dbReference>
<organism evidence="13">
    <name type="scientific">Geoglobus ahangari</name>
    <dbReference type="NCBI Taxonomy" id="113653"/>
    <lineage>
        <taxon>Archaea</taxon>
        <taxon>Methanobacteriati</taxon>
        <taxon>Methanobacteriota</taxon>
        <taxon>Archaeoglobi</taxon>
        <taxon>Archaeoglobales</taxon>
        <taxon>Archaeoglobaceae</taxon>
        <taxon>Geoglobus</taxon>
    </lineage>
</organism>
<dbReference type="InterPro" id="IPR006075">
    <property type="entry name" value="Asn/Gln-tRNA_Trfase_suB/E_cat"/>
</dbReference>
<dbReference type="Pfam" id="PF02637">
    <property type="entry name" value="GatB_Yqey"/>
    <property type="match status" value="1"/>
</dbReference>
<keyword evidence="13" id="KW-0808">Transferase</keyword>
<proteinExistence type="inferred from homology"/>
<gene>
    <name evidence="11 13" type="primary">gatB</name>
    <name evidence="13" type="ORF">ENX77_01440</name>
</gene>
<evidence type="ECO:0000256" key="6">
    <source>
        <dbReference type="ARBA" id="ARBA00022840"/>
    </source>
</evidence>
<dbReference type="GO" id="GO:0070681">
    <property type="term" value="P:glutaminyl-tRNAGln biosynthesis via transamidation"/>
    <property type="evidence" value="ECO:0007669"/>
    <property type="project" value="TreeGrafter"/>
</dbReference>
<dbReference type="GO" id="GO:0016740">
    <property type="term" value="F:transferase activity"/>
    <property type="evidence" value="ECO:0007669"/>
    <property type="project" value="UniProtKB-KW"/>
</dbReference>
<evidence type="ECO:0000256" key="7">
    <source>
        <dbReference type="ARBA" id="ARBA00022917"/>
    </source>
</evidence>
<comment type="subunit">
    <text evidence="2 11">Heterotrimer of A, B and C subunits.</text>
</comment>
<dbReference type="SUPFAM" id="SSF89095">
    <property type="entry name" value="GatB/YqeY motif"/>
    <property type="match status" value="1"/>
</dbReference>
<evidence type="ECO:0000256" key="10">
    <source>
        <dbReference type="ARBA" id="ARBA00047913"/>
    </source>
</evidence>
<dbReference type="PANTHER" id="PTHR11659:SF0">
    <property type="entry name" value="GLUTAMYL-TRNA(GLN) AMIDOTRANSFERASE SUBUNIT B, MITOCHONDRIAL"/>
    <property type="match status" value="1"/>
</dbReference>
<keyword evidence="6 11" id="KW-0067">ATP-binding</keyword>
<dbReference type="PANTHER" id="PTHR11659">
    <property type="entry name" value="GLUTAMYL-TRNA GLN AMIDOTRANSFERASE SUBUNIT B MITOCHONDRIAL AND PROKARYOTIC PET112-RELATED"/>
    <property type="match status" value="1"/>
</dbReference>
<dbReference type="InterPro" id="IPR017959">
    <property type="entry name" value="Asn/Gln-tRNA_amidoTrfase_suB/E"/>
</dbReference>
<comment type="caution">
    <text evidence="13">The sequence shown here is derived from an EMBL/GenBank/DDBJ whole genome shotgun (WGS) entry which is preliminary data.</text>
</comment>
<keyword evidence="7 11" id="KW-0648">Protein biosynthesis</keyword>
<dbReference type="SMART" id="SM00845">
    <property type="entry name" value="GatB_Yqey"/>
    <property type="match status" value="1"/>
</dbReference>
<feature type="domain" description="Asn/Gln amidotransferase" evidence="12">
    <location>
        <begin position="322"/>
        <end position="469"/>
    </location>
</feature>
<dbReference type="NCBIfam" id="NF004014">
    <property type="entry name" value="PRK05477.1-4"/>
    <property type="match status" value="1"/>
</dbReference>
<protein>
    <recommendedName>
        <fullName evidence="3 11">Aspartyl/glutamyl-tRNA(Asn/Gln) amidotransferase subunit B</fullName>
        <shortName evidence="11">Asp/Glu-ADT subunit B</shortName>
        <ecNumber evidence="11">6.3.5.-</ecNumber>
    </recommendedName>
</protein>
<comment type="similarity">
    <text evidence="1 11">Belongs to the GatB/GatE family. GatB subfamily.</text>
</comment>
<dbReference type="AlphaFoldDB" id="A0A7C3YPA5"/>
<name>A0A7C3YPA5_9EURY</name>
<dbReference type="InterPro" id="IPR014746">
    <property type="entry name" value="Gln_synth/guanido_kin_cat_dom"/>
</dbReference>
<dbReference type="Pfam" id="PF02934">
    <property type="entry name" value="GatB_N"/>
    <property type="match status" value="1"/>
</dbReference>
<comment type="catalytic activity">
    <reaction evidence="9 11">
        <text>L-aspartyl-tRNA(Asn) + L-glutamine + ATP + H2O = L-asparaginyl-tRNA(Asn) + L-glutamate + ADP + phosphate + 2 H(+)</text>
        <dbReference type="Rhea" id="RHEA:14513"/>
        <dbReference type="Rhea" id="RHEA-COMP:9674"/>
        <dbReference type="Rhea" id="RHEA-COMP:9677"/>
        <dbReference type="ChEBI" id="CHEBI:15377"/>
        <dbReference type="ChEBI" id="CHEBI:15378"/>
        <dbReference type="ChEBI" id="CHEBI:29985"/>
        <dbReference type="ChEBI" id="CHEBI:30616"/>
        <dbReference type="ChEBI" id="CHEBI:43474"/>
        <dbReference type="ChEBI" id="CHEBI:58359"/>
        <dbReference type="ChEBI" id="CHEBI:78515"/>
        <dbReference type="ChEBI" id="CHEBI:78516"/>
        <dbReference type="ChEBI" id="CHEBI:456216"/>
    </reaction>
</comment>
<comment type="catalytic activity">
    <reaction evidence="10 11">
        <text>L-glutamyl-tRNA(Gln) + L-glutamine + ATP + H2O = L-glutaminyl-tRNA(Gln) + L-glutamate + ADP + phosphate + H(+)</text>
        <dbReference type="Rhea" id="RHEA:17521"/>
        <dbReference type="Rhea" id="RHEA-COMP:9681"/>
        <dbReference type="Rhea" id="RHEA-COMP:9684"/>
        <dbReference type="ChEBI" id="CHEBI:15377"/>
        <dbReference type="ChEBI" id="CHEBI:15378"/>
        <dbReference type="ChEBI" id="CHEBI:29985"/>
        <dbReference type="ChEBI" id="CHEBI:30616"/>
        <dbReference type="ChEBI" id="CHEBI:43474"/>
        <dbReference type="ChEBI" id="CHEBI:58359"/>
        <dbReference type="ChEBI" id="CHEBI:78520"/>
        <dbReference type="ChEBI" id="CHEBI:78521"/>
        <dbReference type="ChEBI" id="CHEBI:456216"/>
    </reaction>
</comment>
<evidence type="ECO:0000256" key="4">
    <source>
        <dbReference type="ARBA" id="ARBA00022598"/>
    </source>
</evidence>
<reference evidence="13" key="1">
    <citation type="journal article" date="2020" name="mSystems">
        <title>Genome- and Community-Level Interaction Insights into Carbon Utilization and Element Cycling Functions of Hydrothermarchaeota in Hydrothermal Sediment.</title>
        <authorList>
            <person name="Zhou Z."/>
            <person name="Liu Y."/>
            <person name="Xu W."/>
            <person name="Pan J."/>
            <person name="Luo Z.H."/>
            <person name="Li M."/>
        </authorList>
    </citation>
    <scope>NUCLEOTIDE SEQUENCE [LARGE SCALE GENOMIC DNA]</scope>
    <source>
        <strain evidence="13">SpSt-97</strain>
    </source>
</reference>
<dbReference type="GO" id="GO:0006412">
    <property type="term" value="P:translation"/>
    <property type="evidence" value="ECO:0007669"/>
    <property type="project" value="UniProtKB-UniRule"/>
</dbReference>
<evidence type="ECO:0000256" key="9">
    <source>
        <dbReference type="ARBA" id="ARBA00047380"/>
    </source>
</evidence>
<evidence type="ECO:0000256" key="8">
    <source>
        <dbReference type="ARBA" id="ARBA00024799"/>
    </source>
</evidence>
<dbReference type="Gene3D" id="1.10.150.380">
    <property type="entry name" value="GatB domain, N-terminal subdomain"/>
    <property type="match status" value="1"/>
</dbReference>
<evidence type="ECO:0000256" key="2">
    <source>
        <dbReference type="ARBA" id="ARBA00011123"/>
    </source>
</evidence>
<evidence type="ECO:0000313" key="13">
    <source>
        <dbReference type="EMBL" id="HGE65785.1"/>
    </source>
</evidence>
<dbReference type="PROSITE" id="PS01234">
    <property type="entry name" value="GATB"/>
    <property type="match status" value="1"/>
</dbReference>
<dbReference type="NCBIfam" id="NF004012">
    <property type="entry name" value="PRK05477.1-2"/>
    <property type="match status" value="1"/>
</dbReference>
<dbReference type="Gene3D" id="1.10.10.410">
    <property type="match status" value="1"/>
</dbReference>
<evidence type="ECO:0000256" key="5">
    <source>
        <dbReference type="ARBA" id="ARBA00022741"/>
    </source>
</evidence>
<dbReference type="GO" id="GO:0005524">
    <property type="term" value="F:ATP binding"/>
    <property type="evidence" value="ECO:0007669"/>
    <property type="project" value="UniProtKB-KW"/>
</dbReference>
<sequence>MDVTIGLEVHVQLNKLKTKLFCSCPLDYHGKEPNTHVCPVCLGLPGAMPVINKEALKAAIKVALALNARINPVVRFDRKNYFYPDLPKGFQISQYDMPLAWGGYVTIETDEGEKKVSLKRIHIEEDPGKLSYKGSITTARYSLIDYNRNGAPLLEIVTEPVLNSPKEARIFLNNLRIILEYLDVFDGDLEGAMRVDANISIAGGGRVEIKNISSFKGVEKALSYEITRQKNLLRRGRTIKRETRHFDESHNITVSLRGKEEEHDYRYFPEPDLVPIVTEEFIEEVKQTLPEMPWEKRDRLIREYSISTEKAKILILDPKMADYFEEVAKRIDPKIAARWIVDVLRGELNYRGWSFKDIEKKFPPKEFIKLLEYFVRDDITEKGVVEVIRTKLDEGDSVDEIIRKKGLFTIPKEEIERLCREAIEKNPKAVEDYRSGKKQAANFLVGYVMKKTKGRADPGETARIIRVLLDEES</sequence>
<dbReference type="HAMAP" id="MF_00121">
    <property type="entry name" value="GatB"/>
    <property type="match status" value="1"/>
</dbReference>
<keyword evidence="5 11" id="KW-0547">Nucleotide-binding</keyword>
<dbReference type="EC" id="6.3.5.-" evidence="11"/>
<dbReference type="SUPFAM" id="SSF55931">
    <property type="entry name" value="Glutamine synthetase/guanido kinase"/>
    <property type="match status" value="1"/>
</dbReference>
<evidence type="ECO:0000256" key="1">
    <source>
        <dbReference type="ARBA" id="ARBA00005306"/>
    </source>
</evidence>
<dbReference type="FunFam" id="1.10.10.410:FF:000001">
    <property type="entry name" value="Aspartyl/glutamyl-tRNA(Asn/Gln) amidotransferase subunit B"/>
    <property type="match status" value="1"/>
</dbReference>
<dbReference type="NCBIfam" id="TIGR00133">
    <property type="entry name" value="gatB"/>
    <property type="match status" value="1"/>
</dbReference>
<evidence type="ECO:0000259" key="12">
    <source>
        <dbReference type="SMART" id="SM00845"/>
    </source>
</evidence>
<dbReference type="InterPro" id="IPR017958">
    <property type="entry name" value="Gln-tRNA_amidoTrfase_suB_CS"/>
</dbReference>
<evidence type="ECO:0000256" key="3">
    <source>
        <dbReference type="ARBA" id="ARBA00016923"/>
    </source>
</evidence>
<dbReference type="InterPro" id="IPR003789">
    <property type="entry name" value="Asn/Gln_tRNA_amidoTrase-B-like"/>
</dbReference>
<evidence type="ECO:0000256" key="11">
    <source>
        <dbReference type="HAMAP-Rule" id="MF_00121"/>
    </source>
</evidence>
<dbReference type="InterPro" id="IPR023168">
    <property type="entry name" value="GatB_Yqey_C_2"/>
</dbReference>
<accession>A0A7C3YPA5</accession>